<dbReference type="CDD" id="cd00037">
    <property type="entry name" value="CLECT"/>
    <property type="match status" value="1"/>
</dbReference>
<proteinExistence type="predicted"/>
<dbReference type="EMBL" id="CAJFCV020000002">
    <property type="protein sequence ID" value="CAG9093903.1"/>
    <property type="molecule type" value="Genomic_DNA"/>
</dbReference>
<evidence type="ECO:0000313" key="1">
    <source>
        <dbReference type="EMBL" id="CAD5214010.1"/>
    </source>
</evidence>
<dbReference type="EMBL" id="CAJFDI010000002">
    <property type="protein sequence ID" value="CAD5214010.1"/>
    <property type="molecule type" value="Genomic_DNA"/>
</dbReference>
<evidence type="ECO:0000313" key="5">
    <source>
        <dbReference type="WBParaSite" id="BXY_1076500.1"/>
    </source>
</evidence>
<reference evidence="2" key="2">
    <citation type="submission" date="2020-08" db="EMBL/GenBank/DDBJ databases">
        <authorList>
            <person name="Kikuchi T."/>
        </authorList>
    </citation>
    <scope>NUCLEOTIDE SEQUENCE</scope>
    <source>
        <strain evidence="1">Ka4C1</strain>
    </source>
</reference>
<protein>
    <submittedName>
        <fullName evidence="1">(pine wood nematode) hypothetical protein</fullName>
    </submittedName>
</protein>
<organism evidence="3 5">
    <name type="scientific">Bursaphelenchus xylophilus</name>
    <name type="common">Pinewood nematode worm</name>
    <name type="synonym">Aphelenchoides xylophilus</name>
    <dbReference type="NCBI Taxonomy" id="6326"/>
    <lineage>
        <taxon>Eukaryota</taxon>
        <taxon>Metazoa</taxon>
        <taxon>Ecdysozoa</taxon>
        <taxon>Nematoda</taxon>
        <taxon>Chromadorea</taxon>
        <taxon>Rhabditida</taxon>
        <taxon>Tylenchina</taxon>
        <taxon>Tylenchomorpha</taxon>
        <taxon>Aphelenchoidea</taxon>
        <taxon>Aphelenchoididae</taxon>
        <taxon>Bursaphelenchus</taxon>
    </lineage>
</organism>
<name>A0A1I7SCL3_BURXY</name>
<evidence type="ECO:0000313" key="3">
    <source>
        <dbReference type="Proteomes" id="UP000095284"/>
    </source>
</evidence>
<dbReference type="InterPro" id="IPR016187">
    <property type="entry name" value="CTDL_fold"/>
</dbReference>
<dbReference type="Proteomes" id="UP000659654">
    <property type="component" value="Unassembled WGS sequence"/>
</dbReference>
<sequence>MKSVFFIFTSITIVYGLKKTIAPKFLAKAGEYEYGYNLNLNIPIEKLAEYCRYHGWQPAAIPSQLYNDVVEKFLEKVVSSNAEAGIGLEYSNGQFRWLDGYTPFGFDNRNDKTTPPVRKLYTMYLNTGISSGRWNYLNPTYQIQIGICSRIR</sequence>
<dbReference type="Proteomes" id="UP000095284">
    <property type="component" value="Unplaced"/>
</dbReference>
<keyword evidence="4" id="KW-1185">Reference proteome</keyword>
<accession>A0A1I7SCL3</accession>
<dbReference type="Gene3D" id="3.10.100.10">
    <property type="entry name" value="Mannose-Binding Protein A, subunit A"/>
    <property type="match status" value="1"/>
</dbReference>
<reference evidence="5" key="1">
    <citation type="submission" date="2016-11" db="UniProtKB">
        <authorList>
            <consortium name="WormBaseParasite"/>
        </authorList>
    </citation>
    <scope>IDENTIFICATION</scope>
</reference>
<gene>
    <name evidence="1" type="ORF">BXYJ_LOCUS3316</name>
</gene>
<dbReference type="SUPFAM" id="SSF56436">
    <property type="entry name" value="C-type lectin-like"/>
    <property type="match status" value="1"/>
</dbReference>
<dbReference type="WBParaSite" id="BXY_1076500.1">
    <property type="protein sequence ID" value="BXY_1076500.1"/>
    <property type="gene ID" value="BXY_1076500"/>
</dbReference>
<dbReference type="InterPro" id="IPR016186">
    <property type="entry name" value="C-type_lectin-like/link_sf"/>
</dbReference>
<evidence type="ECO:0000313" key="4">
    <source>
        <dbReference type="Proteomes" id="UP000659654"/>
    </source>
</evidence>
<dbReference type="Proteomes" id="UP000582659">
    <property type="component" value="Unassembled WGS sequence"/>
</dbReference>
<dbReference type="SMR" id="A0A1I7SCL3"/>
<dbReference type="AlphaFoldDB" id="A0A1I7SCL3"/>
<evidence type="ECO:0000313" key="2">
    <source>
        <dbReference type="EMBL" id="CAG9093903.1"/>
    </source>
</evidence>